<feature type="transmembrane region" description="Helical" evidence="1">
    <location>
        <begin position="82"/>
        <end position="100"/>
    </location>
</feature>
<feature type="transmembrane region" description="Helical" evidence="1">
    <location>
        <begin position="322"/>
        <end position="341"/>
    </location>
</feature>
<reference evidence="2 3" key="1">
    <citation type="submission" date="2018-01" db="EMBL/GenBank/DDBJ databases">
        <title>A novel member of the phylum Bacteroidetes isolated from glacier ice.</title>
        <authorList>
            <person name="Liu Q."/>
            <person name="Xin Y.-H."/>
        </authorList>
    </citation>
    <scope>NUCLEOTIDE SEQUENCE [LARGE SCALE GENOMIC DNA]</scope>
    <source>
        <strain evidence="2 3">RB1R16</strain>
    </source>
</reference>
<gene>
    <name evidence="2" type="ORF">CJD36_009945</name>
</gene>
<feature type="transmembrane region" description="Helical" evidence="1">
    <location>
        <begin position="15"/>
        <end position="35"/>
    </location>
</feature>
<organism evidence="2 3">
    <name type="scientific">Flavipsychrobacter stenotrophus</name>
    <dbReference type="NCBI Taxonomy" id="2077091"/>
    <lineage>
        <taxon>Bacteria</taxon>
        <taxon>Pseudomonadati</taxon>
        <taxon>Bacteroidota</taxon>
        <taxon>Chitinophagia</taxon>
        <taxon>Chitinophagales</taxon>
        <taxon>Chitinophagaceae</taxon>
        <taxon>Flavipsychrobacter</taxon>
    </lineage>
</organism>
<evidence type="ECO:0000313" key="3">
    <source>
        <dbReference type="Proteomes" id="UP000239872"/>
    </source>
</evidence>
<keyword evidence="1" id="KW-1133">Transmembrane helix</keyword>
<comment type="caution">
    <text evidence="2">The sequence shown here is derived from an EMBL/GenBank/DDBJ whole genome shotgun (WGS) entry which is preliminary data.</text>
</comment>
<feature type="transmembrane region" description="Helical" evidence="1">
    <location>
        <begin position="106"/>
        <end position="128"/>
    </location>
</feature>
<protein>
    <submittedName>
        <fullName evidence="2">Uncharacterized protein</fullName>
    </submittedName>
</protein>
<evidence type="ECO:0000313" key="2">
    <source>
        <dbReference type="EMBL" id="PQJ12100.1"/>
    </source>
</evidence>
<keyword evidence="3" id="KW-1185">Reference proteome</keyword>
<keyword evidence="1" id="KW-0812">Transmembrane</keyword>
<dbReference type="Proteomes" id="UP000239872">
    <property type="component" value="Unassembled WGS sequence"/>
</dbReference>
<feature type="transmembrane region" description="Helical" evidence="1">
    <location>
        <begin position="47"/>
        <end position="70"/>
    </location>
</feature>
<proteinExistence type="predicted"/>
<feature type="transmembrane region" description="Helical" evidence="1">
    <location>
        <begin position="140"/>
        <end position="158"/>
    </location>
</feature>
<feature type="transmembrane region" description="Helical" evidence="1">
    <location>
        <begin position="276"/>
        <end position="292"/>
    </location>
</feature>
<dbReference type="EMBL" id="PPSL01000002">
    <property type="protein sequence ID" value="PQJ12100.1"/>
    <property type="molecule type" value="Genomic_DNA"/>
</dbReference>
<dbReference type="AlphaFoldDB" id="A0A2S7SYS6"/>
<evidence type="ECO:0000256" key="1">
    <source>
        <dbReference type="SAM" id="Phobius"/>
    </source>
</evidence>
<dbReference type="OrthoDB" id="235490at2"/>
<keyword evidence="1" id="KW-0472">Membrane</keyword>
<feature type="transmembrane region" description="Helical" evidence="1">
    <location>
        <begin position="212"/>
        <end position="232"/>
    </location>
</feature>
<sequence>MSKTSYTQPWINKPLYDVAFILLPPFLALLVVALLPAHFKNSGDMPVMVWVMLVLFVDVAHVYSTLYNTYLDKDRLRRHSRLFIFIPIVCYIAGVALHIWSGSLFWSVLAYLAVFHFIRQQYGFMRLYARRDDQPDWEKIIDGLAIYSATIYPLIYWHCTPGRNFNWFIDGDFIIGNSSLIKEFSGVIYLMIACAYIVKEGILLLRDEKINIPKNGVIIGTYLSWYFGIIYFNGDMAFTLLNVVAHGIPYMALIWSEMNRTEKKKTPAAQGIKVKGYGLAVFVGSLILLAYLEEGLWDGFIWQDHKSVFGLFRFLPHISSDFVLALLVPLLSLPQSTHYVLDGFIWRKKYA</sequence>
<accession>A0A2S7SYS6</accession>
<name>A0A2S7SYS6_9BACT</name>
<dbReference type="RefSeq" id="WP_105038979.1">
    <property type="nucleotide sequence ID" value="NZ_PPSL01000002.1"/>
</dbReference>
<feature type="transmembrane region" description="Helical" evidence="1">
    <location>
        <begin position="238"/>
        <end position="255"/>
    </location>
</feature>